<evidence type="ECO:0000313" key="2">
    <source>
        <dbReference type="Proteomes" id="UP001056120"/>
    </source>
</evidence>
<evidence type="ECO:0000313" key="1">
    <source>
        <dbReference type="EMBL" id="KAI3742380.1"/>
    </source>
</evidence>
<reference evidence="1 2" key="2">
    <citation type="journal article" date="2022" name="Mol. Ecol. Resour.">
        <title>The genomes of chicory, endive, great burdock and yacon provide insights into Asteraceae paleo-polyploidization history and plant inulin production.</title>
        <authorList>
            <person name="Fan W."/>
            <person name="Wang S."/>
            <person name="Wang H."/>
            <person name="Wang A."/>
            <person name="Jiang F."/>
            <person name="Liu H."/>
            <person name="Zhao H."/>
            <person name="Xu D."/>
            <person name="Zhang Y."/>
        </authorList>
    </citation>
    <scope>NUCLEOTIDE SEQUENCE [LARGE SCALE GENOMIC DNA]</scope>
    <source>
        <strain evidence="2">cv. Yunnan</strain>
        <tissue evidence="1">Leaves</tissue>
    </source>
</reference>
<proteinExistence type="predicted"/>
<gene>
    <name evidence="1" type="ORF">L1987_60060</name>
</gene>
<organism evidence="1 2">
    <name type="scientific">Smallanthus sonchifolius</name>
    <dbReference type="NCBI Taxonomy" id="185202"/>
    <lineage>
        <taxon>Eukaryota</taxon>
        <taxon>Viridiplantae</taxon>
        <taxon>Streptophyta</taxon>
        <taxon>Embryophyta</taxon>
        <taxon>Tracheophyta</taxon>
        <taxon>Spermatophyta</taxon>
        <taxon>Magnoliopsida</taxon>
        <taxon>eudicotyledons</taxon>
        <taxon>Gunneridae</taxon>
        <taxon>Pentapetalae</taxon>
        <taxon>asterids</taxon>
        <taxon>campanulids</taxon>
        <taxon>Asterales</taxon>
        <taxon>Asteraceae</taxon>
        <taxon>Asteroideae</taxon>
        <taxon>Heliantheae alliance</taxon>
        <taxon>Millerieae</taxon>
        <taxon>Smallanthus</taxon>
    </lineage>
</organism>
<reference evidence="2" key="1">
    <citation type="journal article" date="2022" name="Mol. Ecol. Resour.">
        <title>The genomes of chicory, endive, great burdock and yacon provide insights into Asteraceae palaeo-polyploidization history and plant inulin production.</title>
        <authorList>
            <person name="Fan W."/>
            <person name="Wang S."/>
            <person name="Wang H."/>
            <person name="Wang A."/>
            <person name="Jiang F."/>
            <person name="Liu H."/>
            <person name="Zhao H."/>
            <person name="Xu D."/>
            <person name="Zhang Y."/>
        </authorList>
    </citation>
    <scope>NUCLEOTIDE SEQUENCE [LARGE SCALE GENOMIC DNA]</scope>
    <source>
        <strain evidence="2">cv. Yunnan</strain>
    </source>
</reference>
<keyword evidence="2" id="KW-1185">Reference proteome</keyword>
<dbReference type="Proteomes" id="UP001056120">
    <property type="component" value="Linkage Group LG20"/>
</dbReference>
<sequence length="106" mass="12841">MELYRNNGEKLREKNLSWVDIFEEIPIKVSNSSLVSAFMTEPEADSPVTLSDYDRLQLSTNPFMERNMEFLIDCMDDLSMEQQKFQFYYRNLSRQQQQTWLQKRRK</sequence>
<comment type="caution">
    <text evidence="1">The sequence shown here is derived from an EMBL/GenBank/DDBJ whole genome shotgun (WGS) entry which is preliminary data.</text>
</comment>
<name>A0ACB9D772_9ASTR</name>
<accession>A0ACB9D772</accession>
<dbReference type="EMBL" id="CM042037">
    <property type="protein sequence ID" value="KAI3742380.1"/>
    <property type="molecule type" value="Genomic_DNA"/>
</dbReference>
<protein>
    <submittedName>
        <fullName evidence="1">Uncharacterized protein</fullName>
    </submittedName>
</protein>